<sequence length="129" mass="13395">MSIKAVVPPDFAAGAKALGVSPGVMSGGHLFLTGVTGSGPDGAMPEDPAAQFRAAFEKIGTVLRSAGLDFDAVVEMTSYHVGLRAHFDVFAAVRRDYVAEPFPAWTAVEVAGLRREGALVEIRVIAAAP</sequence>
<dbReference type="Pfam" id="PF01042">
    <property type="entry name" value="Ribonuc_L-PSP"/>
    <property type="match status" value="1"/>
</dbReference>
<evidence type="ECO:0000313" key="2">
    <source>
        <dbReference type="Proteomes" id="UP000594800"/>
    </source>
</evidence>
<dbReference type="PANTHER" id="PTHR11803">
    <property type="entry name" value="2-IMINOBUTANOATE/2-IMINOPROPANOATE DEAMINASE RIDA"/>
    <property type="match status" value="1"/>
</dbReference>
<evidence type="ECO:0000313" key="1">
    <source>
        <dbReference type="EMBL" id="QPH52908.1"/>
    </source>
</evidence>
<dbReference type="GO" id="GO:0005829">
    <property type="term" value="C:cytosol"/>
    <property type="evidence" value="ECO:0007669"/>
    <property type="project" value="TreeGrafter"/>
</dbReference>
<dbReference type="CDD" id="cd02198">
    <property type="entry name" value="YjgH_like"/>
    <property type="match status" value="1"/>
</dbReference>
<dbReference type="AlphaFoldDB" id="A0A7S9QB82"/>
<dbReference type="EMBL" id="CP064942">
    <property type="protein sequence ID" value="QPH52908.1"/>
    <property type="molecule type" value="Genomic_DNA"/>
</dbReference>
<dbReference type="RefSeq" id="WP_196102119.1">
    <property type="nucleotide sequence ID" value="NZ_CP064942.1"/>
</dbReference>
<dbReference type="SUPFAM" id="SSF55298">
    <property type="entry name" value="YjgF-like"/>
    <property type="match status" value="1"/>
</dbReference>
<organism evidence="1 2">
    <name type="scientific">Pontivivens ytuae</name>
    <dbReference type="NCBI Taxonomy" id="2789856"/>
    <lineage>
        <taxon>Bacteria</taxon>
        <taxon>Pseudomonadati</taxon>
        <taxon>Pseudomonadota</taxon>
        <taxon>Alphaproteobacteria</taxon>
        <taxon>Rhodobacterales</taxon>
        <taxon>Paracoccaceae</taxon>
        <taxon>Pontivivens</taxon>
    </lineage>
</organism>
<protein>
    <submittedName>
        <fullName evidence="1">RidA family protein</fullName>
    </submittedName>
</protein>
<dbReference type="Gene3D" id="3.30.1330.40">
    <property type="entry name" value="RutC-like"/>
    <property type="match status" value="1"/>
</dbReference>
<reference evidence="1 2" key="1">
    <citation type="submission" date="2020-11" db="EMBL/GenBank/DDBJ databases">
        <title>Description of Pontivivens ytuae sp. nov. isolated from deep sea sediment of Mariana Trench.</title>
        <authorList>
            <person name="Wang Z."/>
            <person name="Sun Q.-L."/>
            <person name="Xu X.-D."/>
            <person name="Tang Y.-Z."/>
            <person name="Zhang J."/>
        </authorList>
    </citation>
    <scope>NUCLEOTIDE SEQUENCE [LARGE SCALE GENOMIC DNA]</scope>
    <source>
        <strain evidence="1 2">MT2928</strain>
    </source>
</reference>
<gene>
    <name evidence="1" type="ORF">I0K15_13970</name>
</gene>
<dbReference type="GO" id="GO:0019239">
    <property type="term" value="F:deaminase activity"/>
    <property type="evidence" value="ECO:0007669"/>
    <property type="project" value="TreeGrafter"/>
</dbReference>
<dbReference type="InterPro" id="IPR035959">
    <property type="entry name" value="RutC-like_sf"/>
</dbReference>
<dbReference type="Proteomes" id="UP000594800">
    <property type="component" value="Chromosome"/>
</dbReference>
<dbReference type="KEGG" id="poz:I0K15_13970"/>
<dbReference type="PANTHER" id="PTHR11803:SF44">
    <property type="entry name" value="RUTC FAMILY PROTEIN YJGH"/>
    <property type="match status" value="1"/>
</dbReference>
<proteinExistence type="predicted"/>
<accession>A0A7S9QB82</accession>
<keyword evidence="2" id="KW-1185">Reference proteome</keyword>
<dbReference type="InterPro" id="IPR006175">
    <property type="entry name" value="YjgF/YER057c/UK114"/>
</dbReference>
<dbReference type="InterPro" id="IPR038743">
    <property type="entry name" value="YjgH-like"/>
</dbReference>
<name>A0A7S9QB82_9RHOB</name>